<feature type="region of interest" description="Disordered" evidence="1">
    <location>
        <begin position="1"/>
        <end position="141"/>
    </location>
</feature>
<dbReference type="EMBL" id="JAVREJ010000006">
    <property type="protein sequence ID" value="MDT0350159.1"/>
    <property type="molecule type" value="Genomic_DNA"/>
</dbReference>
<organism evidence="2 3">
    <name type="scientific">Pseudonocardia charpentierae</name>
    <dbReference type="NCBI Taxonomy" id="3075545"/>
    <lineage>
        <taxon>Bacteria</taxon>
        <taxon>Bacillati</taxon>
        <taxon>Actinomycetota</taxon>
        <taxon>Actinomycetes</taxon>
        <taxon>Pseudonocardiales</taxon>
        <taxon>Pseudonocardiaceae</taxon>
        <taxon>Pseudonocardia</taxon>
    </lineage>
</organism>
<name>A0ABU2NA55_9PSEU</name>
<feature type="compositionally biased region" description="Basic and acidic residues" evidence="1">
    <location>
        <begin position="253"/>
        <end position="278"/>
    </location>
</feature>
<protein>
    <submittedName>
        <fullName evidence="2">Uncharacterized protein</fullName>
    </submittedName>
</protein>
<sequence>MRAVGQHRQGVARDAPQQPVGEHDAQPRADPVGGHQQEVAERRGVVHHRQRDGEADQPDDHGDRGAGERRGEPHAHGGERQRAGVEVDRVRRQGTDEDRDQGQVAEPARHQRGVGGGGVVVVPARDADGGDGGGTGDLQHRGRGEIAQCREHTGAAGLVGTQVAGVVGGVDHPAAGVAERRADDDPEGARNGLVGGAGIGLEQDEDRAGREDDGQHGEGDPLDHLHHVVAEERDHQSDRHGDDQRQVRVPARQCRERERPADAVHREPADTAEDRVAPGREQVAPEAEGLAVQCHLTETRLPGVGPR</sequence>
<evidence type="ECO:0000256" key="1">
    <source>
        <dbReference type="SAM" id="MobiDB-lite"/>
    </source>
</evidence>
<keyword evidence="3" id="KW-1185">Reference proteome</keyword>
<gene>
    <name evidence="2" type="ORF">RM445_11555</name>
</gene>
<evidence type="ECO:0000313" key="2">
    <source>
        <dbReference type="EMBL" id="MDT0350159.1"/>
    </source>
</evidence>
<evidence type="ECO:0000313" key="3">
    <source>
        <dbReference type="Proteomes" id="UP001183202"/>
    </source>
</evidence>
<reference evidence="3" key="1">
    <citation type="submission" date="2023-07" db="EMBL/GenBank/DDBJ databases">
        <title>30 novel species of actinomycetes from the DSMZ collection.</title>
        <authorList>
            <person name="Nouioui I."/>
        </authorList>
    </citation>
    <scope>NUCLEOTIDE SEQUENCE [LARGE SCALE GENOMIC DNA]</scope>
    <source>
        <strain evidence="3">DSM 45834</strain>
    </source>
</reference>
<feature type="compositionally biased region" description="Basic and acidic residues" evidence="1">
    <location>
        <begin position="51"/>
        <end position="96"/>
    </location>
</feature>
<comment type="caution">
    <text evidence="2">The sequence shown here is derived from an EMBL/GenBank/DDBJ whole genome shotgun (WGS) entry which is preliminary data.</text>
</comment>
<feature type="region of interest" description="Disordered" evidence="1">
    <location>
        <begin position="175"/>
        <end position="307"/>
    </location>
</feature>
<proteinExistence type="predicted"/>
<feature type="compositionally biased region" description="Basic and acidic residues" evidence="1">
    <location>
        <begin position="206"/>
        <end position="246"/>
    </location>
</feature>
<accession>A0ABU2NA55</accession>
<dbReference type="Proteomes" id="UP001183202">
    <property type="component" value="Unassembled WGS sequence"/>
</dbReference>